<dbReference type="STRING" id="27835.A0A158QY80"/>
<dbReference type="EMBL" id="UYSL01019954">
    <property type="protein sequence ID" value="VDL71621.1"/>
    <property type="molecule type" value="Genomic_DNA"/>
</dbReference>
<evidence type="ECO:0000313" key="2">
    <source>
        <dbReference type="EMBL" id="VDL71621.1"/>
    </source>
</evidence>
<dbReference type="AlphaFoldDB" id="A0A158QY80"/>
<organism evidence="4">
    <name type="scientific">Nippostrongylus brasiliensis</name>
    <name type="common">Rat hookworm</name>
    <dbReference type="NCBI Taxonomy" id="27835"/>
    <lineage>
        <taxon>Eukaryota</taxon>
        <taxon>Metazoa</taxon>
        <taxon>Ecdysozoa</taxon>
        <taxon>Nematoda</taxon>
        <taxon>Chromadorea</taxon>
        <taxon>Rhabditida</taxon>
        <taxon>Rhabditina</taxon>
        <taxon>Rhabditomorpha</taxon>
        <taxon>Strongyloidea</taxon>
        <taxon>Heligmosomidae</taxon>
        <taxon>Nippostrongylus</taxon>
    </lineage>
</organism>
<dbReference type="PANTHER" id="PTHR10334">
    <property type="entry name" value="CYSTEINE-RICH SECRETORY PROTEIN-RELATED"/>
    <property type="match status" value="1"/>
</dbReference>
<feature type="domain" description="SCP" evidence="1">
    <location>
        <begin position="92"/>
        <end position="240"/>
    </location>
</feature>
<dbReference type="CDD" id="cd05380">
    <property type="entry name" value="CAP_euk"/>
    <property type="match status" value="1"/>
</dbReference>
<name>A0A158QY80_NIPBR</name>
<evidence type="ECO:0000259" key="1">
    <source>
        <dbReference type="SMART" id="SM00198"/>
    </source>
</evidence>
<dbReference type="InterPro" id="IPR035940">
    <property type="entry name" value="CAP_sf"/>
</dbReference>
<dbReference type="Pfam" id="PF00188">
    <property type="entry name" value="CAP"/>
    <property type="match status" value="1"/>
</dbReference>
<dbReference type="SUPFAM" id="SSF55797">
    <property type="entry name" value="PR-1-like"/>
    <property type="match status" value="1"/>
</dbReference>
<reference evidence="4" key="1">
    <citation type="submission" date="2016-04" db="UniProtKB">
        <authorList>
            <consortium name="WormBaseParasite"/>
        </authorList>
    </citation>
    <scope>IDENTIFICATION</scope>
</reference>
<sequence length="266" mass="28279">MFDSLQCLTRPLNRRAIALAPDLVDLAAPLVSRVTIALTMNSVAAKIACGEGQGAGARGELANAPGADLQVVVPEDSGPMNCTAANSNTTQFVRFTAITMHNYYRKKVARGWAKDQTGQNLPPAADMKKMMYDCDLELSASKLADKCTETADPTLTGGKAVLFKKVNDGTMTTVKAVEEAMKSWYDEVGKATLGDPPKATNAVKGFANMIHDENGKVGCAIKSCSGSWLFACLYDQPFVATDSPIYQSGTTCTGCKQTCVGHTFCP</sequence>
<protein>
    <submittedName>
        <fullName evidence="4">SCP domain-containing protein</fullName>
    </submittedName>
</protein>
<dbReference type="InterPro" id="IPR014044">
    <property type="entry name" value="CAP_dom"/>
</dbReference>
<evidence type="ECO:0000313" key="4">
    <source>
        <dbReference type="WBParaSite" id="NBR_0000803101-mRNA-1"/>
    </source>
</evidence>
<dbReference type="OMA" id="AQDECRI"/>
<dbReference type="SMART" id="SM00198">
    <property type="entry name" value="SCP"/>
    <property type="match status" value="1"/>
</dbReference>
<keyword evidence="3" id="KW-1185">Reference proteome</keyword>
<dbReference type="Proteomes" id="UP000271162">
    <property type="component" value="Unassembled WGS sequence"/>
</dbReference>
<dbReference type="InterPro" id="IPR001283">
    <property type="entry name" value="CRISP-related"/>
</dbReference>
<proteinExistence type="predicted"/>
<evidence type="ECO:0000313" key="3">
    <source>
        <dbReference type="Proteomes" id="UP000271162"/>
    </source>
</evidence>
<accession>A0A158QY80</accession>
<gene>
    <name evidence="2" type="ORF">NBR_LOCUS8032</name>
</gene>
<dbReference type="Gene3D" id="3.40.33.10">
    <property type="entry name" value="CAP"/>
    <property type="match status" value="1"/>
</dbReference>
<dbReference type="WBParaSite" id="NBR_0000803101-mRNA-1">
    <property type="protein sequence ID" value="NBR_0000803101-mRNA-1"/>
    <property type="gene ID" value="NBR_0000803101"/>
</dbReference>
<reference evidence="2 3" key="2">
    <citation type="submission" date="2018-11" db="EMBL/GenBank/DDBJ databases">
        <authorList>
            <consortium name="Pathogen Informatics"/>
        </authorList>
    </citation>
    <scope>NUCLEOTIDE SEQUENCE [LARGE SCALE GENOMIC DNA]</scope>
</reference>